<dbReference type="Pfam" id="PF05013">
    <property type="entry name" value="FGase"/>
    <property type="match status" value="1"/>
</dbReference>
<dbReference type="SUPFAM" id="SSF53187">
    <property type="entry name" value="Zn-dependent exopeptidases"/>
    <property type="match status" value="1"/>
</dbReference>
<dbReference type="InterPro" id="IPR007709">
    <property type="entry name" value="N-FG_amidohydro"/>
</dbReference>
<sequence>MVPFRLTIPTGPTGPAVFSSPHSGSEYPAEFVRSSQLDARTLRSSEDAFVDQLFACAPDYDAPLIAAVAPRAFVDLNRAREELDPAAVAVPRRAGLNPRVSAGLGVIPRVVSEGRVIRSGRISALAAETRLRDAYDPYHDCLERLLRTARTRHGQAFLIDCHSMPHDALRSLADEGPQQPEIILGDRFGTACAPWVLEQAQDAFVRHGFRVLVNRPFAGGYITRLHGQPSKGRHALQIEIDRALYMDEKRIKQHAGFAELQERLRPVIAELAQLGAARNTLAAE</sequence>
<gene>
    <name evidence="1" type="ORF">POI8812_00004</name>
</gene>
<dbReference type="AlphaFoldDB" id="A0A2R8A6C4"/>
<accession>A0A2R8A6C4</accession>
<proteinExistence type="predicted"/>
<evidence type="ECO:0000313" key="2">
    <source>
        <dbReference type="Proteomes" id="UP000244932"/>
    </source>
</evidence>
<reference evidence="1 2" key="1">
    <citation type="submission" date="2018-03" db="EMBL/GenBank/DDBJ databases">
        <authorList>
            <person name="Keele B.F."/>
        </authorList>
    </citation>
    <scope>NUCLEOTIDE SEQUENCE [LARGE SCALE GENOMIC DNA]</scope>
    <source>
        <strain evidence="1 2">CeCT 8812</strain>
    </source>
</reference>
<keyword evidence="2" id="KW-1185">Reference proteome</keyword>
<dbReference type="Gene3D" id="3.40.630.40">
    <property type="entry name" value="Zn-dependent exopeptidases"/>
    <property type="match status" value="1"/>
</dbReference>
<dbReference type="EMBL" id="OMKW01000001">
    <property type="protein sequence ID" value="SPF27712.1"/>
    <property type="molecule type" value="Genomic_DNA"/>
</dbReference>
<name>A0A2R8A6C4_9RHOB</name>
<dbReference type="Proteomes" id="UP000244932">
    <property type="component" value="Unassembled WGS sequence"/>
</dbReference>
<dbReference type="OrthoDB" id="9802050at2"/>
<evidence type="ECO:0008006" key="3">
    <source>
        <dbReference type="Google" id="ProtNLM"/>
    </source>
</evidence>
<dbReference type="RefSeq" id="WP_108780497.1">
    <property type="nucleotide sequence ID" value="NZ_OMKW01000001.1"/>
</dbReference>
<organism evidence="1 2">
    <name type="scientific">Pontivivens insulae</name>
    <dbReference type="NCBI Taxonomy" id="1639689"/>
    <lineage>
        <taxon>Bacteria</taxon>
        <taxon>Pseudomonadati</taxon>
        <taxon>Pseudomonadota</taxon>
        <taxon>Alphaproteobacteria</taxon>
        <taxon>Rhodobacterales</taxon>
        <taxon>Paracoccaceae</taxon>
        <taxon>Pontivivens</taxon>
    </lineage>
</organism>
<protein>
    <recommendedName>
        <fullName evidence="3">N-formylglutamate amidohydrolase</fullName>
    </recommendedName>
</protein>
<evidence type="ECO:0000313" key="1">
    <source>
        <dbReference type="EMBL" id="SPF27712.1"/>
    </source>
</evidence>